<keyword evidence="1" id="KW-0479">Metal-binding</keyword>
<name>A0A0F7ZRJ3_9HYPO</name>
<protein>
    <recommendedName>
        <fullName evidence="4">HMA domain-containing protein</fullName>
    </recommendedName>
</protein>
<dbReference type="InterPro" id="IPR036163">
    <property type="entry name" value="HMA_dom_sf"/>
</dbReference>
<feature type="transmembrane region" description="Helical" evidence="3">
    <location>
        <begin position="299"/>
        <end position="318"/>
    </location>
</feature>
<keyword evidence="6" id="KW-1185">Reference proteome</keyword>
<sequence>MTCAVCVNTITEKVQKHPWISKIAVNLVSNSATVDFTDPERGPDIVKAIEDLGYDAVLDRVINLNEQRQSADEREVEIKVDGVFCQRCPPRICQTLKNLGPWRIEILQEPTVNHPRLKLRYVPAAPRFTIRHVLRAIEATDTCLKASIYHPPTLEERSRAIRAKHQRELLYQEILTIIIAIPTFILDIVYMSLVPDGDAVKEYLMEPWISGLSRLVIILSALSGPVYFFAADVFHIRAFKELRTLWWSITRMPLLERFYKFGSMNMLTSLGTSIAYISSVGQMIAAAVNHEKHVPERRFYFDSVVFLTLFLLAGRLKALHTATEIDRLEHGDLIRVPIGASPAADGVITAGETNFDESSLTGESRPIKKGPGNEVYAGTINKADAITVRVTGTCGKSMLDQIVEAVREGQTKRAPMEQIADLMTAYLSRSLPSLPS</sequence>
<dbReference type="Gene3D" id="2.70.150.10">
    <property type="entry name" value="Calcium-transporting ATPase, cytoplasmic transduction domain A"/>
    <property type="match status" value="1"/>
</dbReference>
<keyword evidence="3" id="KW-0812">Transmembrane</keyword>
<accession>A0A0F7ZRJ3</accession>
<feature type="transmembrane region" description="Helical" evidence="3">
    <location>
        <begin position="169"/>
        <end position="193"/>
    </location>
</feature>
<evidence type="ECO:0000256" key="1">
    <source>
        <dbReference type="ARBA" id="ARBA00022723"/>
    </source>
</evidence>
<dbReference type="AlphaFoldDB" id="A0A0F7ZRJ3"/>
<dbReference type="CDD" id="cd00371">
    <property type="entry name" value="HMA"/>
    <property type="match status" value="1"/>
</dbReference>
<gene>
    <name evidence="5" type="ORF">HIM_10882</name>
</gene>
<keyword evidence="2" id="KW-1278">Translocase</keyword>
<dbReference type="GO" id="GO:0043682">
    <property type="term" value="F:P-type divalent copper transporter activity"/>
    <property type="evidence" value="ECO:0007669"/>
    <property type="project" value="TreeGrafter"/>
</dbReference>
<dbReference type="GO" id="GO:0016020">
    <property type="term" value="C:membrane"/>
    <property type="evidence" value="ECO:0007669"/>
    <property type="project" value="TreeGrafter"/>
</dbReference>
<dbReference type="Gene3D" id="3.30.70.100">
    <property type="match status" value="1"/>
</dbReference>
<dbReference type="InterPro" id="IPR059000">
    <property type="entry name" value="ATPase_P-type_domA"/>
</dbReference>
<dbReference type="GO" id="GO:0005507">
    <property type="term" value="F:copper ion binding"/>
    <property type="evidence" value="ECO:0007669"/>
    <property type="project" value="TreeGrafter"/>
</dbReference>
<dbReference type="GO" id="GO:0055070">
    <property type="term" value="P:copper ion homeostasis"/>
    <property type="evidence" value="ECO:0007669"/>
    <property type="project" value="TreeGrafter"/>
</dbReference>
<dbReference type="EMBL" id="KQ030684">
    <property type="protein sequence ID" value="KJZ69713.1"/>
    <property type="molecule type" value="Genomic_DNA"/>
</dbReference>
<feature type="transmembrane region" description="Helical" evidence="3">
    <location>
        <begin position="213"/>
        <end position="237"/>
    </location>
</feature>
<dbReference type="Pfam" id="PF00403">
    <property type="entry name" value="HMA"/>
    <property type="match status" value="1"/>
</dbReference>
<dbReference type="PROSITE" id="PS50846">
    <property type="entry name" value="HMA_2"/>
    <property type="match status" value="1"/>
</dbReference>
<dbReference type="PANTHER" id="PTHR43520:SF32">
    <property type="entry name" value="COPPER RESISTANCE P-TYPE ATPASE (EUROFUNG)"/>
    <property type="match status" value="1"/>
</dbReference>
<keyword evidence="3" id="KW-1133">Transmembrane helix</keyword>
<proteinExistence type="predicted"/>
<evidence type="ECO:0000256" key="2">
    <source>
        <dbReference type="ARBA" id="ARBA00022967"/>
    </source>
</evidence>
<organism evidence="5 6">
    <name type="scientific">Hirsutella minnesotensis 3608</name>
    <dbReference type="NCBI Taxonomy" id="1043627"/>
    <lineage>
        <taxon>Eukaryota</taxon>
        <taxon>Fungi</taxon>
        <taxon>Dikarya</taxon>
        <taxon>Ascomycota</taxon>
        <taxon>Pezizomycotina</taxon>
        <taxon>Sordariomycetes</taxon>
        <taxon>Hypocreomycetidae</taxon>
        <taxon>Hypocreales</taxon>
        <taxon>Ophiocordycipitaceae</taxon>
        <taxon>Hirsutella</taxon>
    </lineage>
</organism>
<dbReference type="Pfam" id="PF00122">
    <property type="entry name" value="E1-E2_ATPase"/>
    <property type="match status" value="1"/>
</dbReference>
<dbReference type="SUPFAM" id="SSF55008">
    <property type="entry name" value="HMA, heavy metal-associated domain"/>
    <property type="match status" value="1"/>
</dbReference>
<dbReference type="PANTHER" id="PTHR43520">
    <property type="entry name" value="ATP7, ISOFORM B"/>
    <property type="match status" value="1"/>
</dbReference>
<dbReference type="Proteomes" id="UP000054481">
    <property type="component" value="Unassembled WGS sequence"/>
</dbReference>
<dbReference type="InterPro" id="IPR006121">
    <property type="entry name" value="HMA_dom"/>
</dbReference>
<dbReference type="SUPFAM" id="SSF81653">
    <property type="entry name" value="Calcium ATPase, transduction domain A"/>
    <property type="match status" value="1"/>
</dbReference>
<evidence type="ECO:0000313" key="5">
    <source>
        <dbReference type="EMBL" id="KJZ69713.1"/>
    </source>
</evidence>
<evidence type="ECO:0000256" key="3">
    <source>
        <dbReference type="SAM" id="Phobius"/>
    </source>
</evidence>
<dbReference type="InterPro" id="IPR008250">
    <property type="entry name" value="ATPase_P-typ_transduc_dom_A_sf"/>
</dbReference>
<feature type="transmembrane region" description="Helical" evidence="3">
    <location>
        <begin position="258"/>
        <end position="279"/>
    </location>
</feature>
<dbReference type="FunFam" id="3.30.70.100:FF:000001">
    <property type="entry name" value="ATPase copper transporting beta"/>
    <property type="match status" value="1"/>
</dbReference>
<evidence type="ECO:0000259" key="4">
    <source>
        <dbReference type="PROSITE" id="PS50846"/>
    </source>
</evidence>
<keyword evidence="3" id="KW-0472">Membrane</keyword>
<dbReference type="OrthoDB" id="432719at2759"/>
<reference evidence="5 6" key="1">
    <citation type="journal article" date="2014" name="Genome Biol. Evol.">
        <title>Comparative genomics and transcriptomics analyses reveal divergent lifestyle features of nematode endoparasitic fungus Hirsutella minnesotensis.</title>
        <authorList>
            <person name="Lai Y."/>
            <person name="Liu K."/>
            <person name="Zhang X."/>
            <person name="Zhang X."/>
            <person name="Li K."/>
            <person name="Wang N."/>
            <person name="Shu C."/>
            <person name="Wu Y."/>
            <person name="Wang C."/>
            <person name="Bushley K.E."/>
            <person name="Xiang M."/>
            <person name="Liu X."/>
        </authorList>
    </citation>
    <scope>NUCLEOTIDE SEQUENCE [LARGE SCALE GENOMIC DNA]</scope>
    <source>
        <strain evidence="5 6">3608</strain>
    </source>
</reference>
<feature type="domain" description="HMA" evidence="4">
    <location>
        <begin position="1"/>
        <end position="57"/>
    </location>
</feature>
<evidence type="ECO:0000313" key="6">
    <source>
        <dbReference type="Proteomes" id="UP000054481"/>
    </source>
</evidence>